<dbReference type="Proteomes" id="UP000485058">
    <property type="component" value="Unassembled WGS sequence"/>
</dbReference>
<keyword evidence="2" id="KW-1185">Reference proteome</keyword>
<organism evidence="1 2">
    <name type="scientific">Haematococcus lacustris</name>
    <name type="common">Green alga</name>
    <name type="synonym">Haematococcus pluvialis</name>
    <dbReference type="NCBI Taxonomy" id="44745"/>
    <lineage>
        <taxon>Eukaryota</taxon>
        <taxon>Viridiplantae</taxon>
        <taxon>Chlorophyta</taxon>
        <taxon>core chlorophytes</taxon>
        <taxon>Chlorophyceae</taxon>
        <taxon>CS clade</taxon>
        <taxon>Chlamydomonadales</taxon>
        <taxon>Haematococcaceae</taxon>
        <taxon>Haematococcus</taxon>
    </lineage>
</organism>
<evidence type="ECO:0000313" key="1">
    <source>
        <dbReference type="EMBL" id="GFH13940.1"/>
    </source>
</evidence>
<accession>A0A699YW37</accession>
<proteinExistence type="predicted"/>
<comment type="caution">
    <text evidence="1">The sequence shown here is derived from an EMBL/GenBank/DDBJ whole genome shotgun (WGS) entry which is preliminary data.</text>
</comment>
<protein>
    <submittedName>
        <fullName evidence="1">Uncharacterized protein</fullName>
    </submittedName>
</protein>
<dbReference type="AlphaFoldDB" id="A0A699YW37"/>
<sequence length="133" mass="14729">MDPSCSCSQSNIYASVRVRAMNAAVLQVLGRVGEDTITSQCYRLHGQHLPHYQVSPTNRKPTPGNQNDAASQPRGFYLCYAHHWMEDSVSYVVQLVTLNIVQCAECYGGSNLDIQIHSSCPAAMWPLAARLEM</sequence>
<reference evidence="1 2" key="1">
    <citation type="submission" date="2020-02" db="EMBL/GenBank/DDBJ databases">
        <title>Draft genome sequence of Haematococcus lacustris strain NIES-144.</title>
        <authorList>
            <person name="Morimoto D."/>
            <person name="Nakagawa S."/>
            <person name="Yoshida T."/>
            <person name="Sawayama S."/>
        </authorList>
    </citation>
    <scope>NUCLEOTIDE SEQUENCE [LARGE SCALE GENOMIC DNA]</scope>
    <source>
        <strain evidence="1 2">NIES-144</strain>
    </source>
</reference>
<gene>
    <name evidence="1" type="ORF">HaLaN_09908</name>
</gene>
<feature type="non-terminal residue" evidence="1">
    <location>
        <position position="1"/>
    </location>
</feature>
<evidence type="ECO:0000313" key="2">
    <source>
        <dbReference type="Proteomes" id="UP000485058"/>
    </source>
</evidence>
<name>A0A699YW37_HAELA</name>
<dbReference type="EMBL" id="BLLF01000670">
    <property type="protein sequence ID" value="GFH13940.1"/>
    <property type="molecule type" value="Genomic_DNA"/>
</dbReference>